<feature type="non-terminal residue" evidence="1">
    <location>
        <position position="1"/>
    </location>
</feature>
<proteinExistence type="predicted"/>
<comment type="caution">
    <text evidence="1">The sequence shown here is derived from an EMBL/GenBank/DDBJ whole genome shotgun (WGS) entry which is preliminary data.</text>
</comment>
<dbReference type="EMBL" id="BART01010544">
    <property type="protein sequence ID" value="GAG89388.1"/>
    <property type="molecule type" value="Genomic_DNA"/>
</dbReference>
<protein>
    <submittedName>
        <fullName evidence="1">Uncharacterized protein</fullName>
    </submittedName>
</protein>
<dbReference type="AlphaFoldDB" id="X1BYW7"/>
<name>X1BYW7_9ZZZZ</name>
<sequence length="59" mass="6877">EFVGYGNEGPGDVGIVEFSNQQYKEKRRGLLNTVFGDSPKAKWAWRQLTRLRKRRHVSL</sequence>
<reference evidence="1" key="1">
    <citation type="journal article" date="2014" name="Front. Microbiol.">
        <title>High frequency of phylogenetically diverse reductive dehalogenase-homologous genes in deep subseafloor sedimentary metagenomes.</title>
        <authorList>
            <person name="Kawai M."/>
            <person name="Futagami T."/>
            <person name="Toyoda A."/>
            <person name="Takaki Y."/>
            <person name="Nishi S."/>
            <person name="Hori S."/>
            <person name="Arai W."/>
            <person name="Tsubouchi T."/>
            <person name="Morono Y."/>
            <person name="Uchiyama I."/>
            <person name="Ito T."/>
            <person name="Fujiyama A."/>
            <person name="Inagaki F."/>
            <person name="Takami H."/>
        </authorList>
    </citation>
    <scope>NUCLEOTIDE SEQUENCE</scope>
    <source>
        <strain evidence="1">Expedition CK06-06</strain>
    </source>
</reference>
<accession>X1BYW7</accession>
<evidence type="ECO:0000313" key="1">
    <source>
        <dbReference type="EMBL" id="GAG89388.1"/>
    </source>
</evidence>
<organism evidence="1">
    <name type="scientific">marine sediment metagenome</name>
    <dbReference type="NCBI Taxonomy" id="412755"/>
    <lineage>
        <taxon>unclassified sequences</taxon>
        <taxon>metagenomes</taxon>
        <taxon>ecological metagenomes</taxon>
    </lineage>
</organism>
<gene>
    <name evidence="1" type="ORF">S01H4_22877</name>
</gene>